<evidence type="ECO:0000313" key="2">
    <source>
        <dbReference type="Proteomes" id="UP001501285"/>
    </source>
</evidence>
<proteinExistence type="predicted"/>
<reference evidence="2" key="1">
    <citation type="journal article" date="2019" name="Int. J. Syst. Evol. Microbiol.">
        <title>The Global Catalogue of Microorganisms (GCM) 10K type strain sequencing project: providing services to taxonomists for standard genome sequencing and annotation.</title>
        <authorList>
            <consortium name="The Broad Institute Genomics Platform"/>
            <consortium name="The Broad Institute Genome Sequencing Center for Infectious Disease"/>
            <person name="Wu L."/>
            <person name="Ma J."/>
        </authorList>
    </citation>
    <scope>NUCLEOTIDE SEQUENCE [LARGE SCALE GENOMIC DNA]</scope>
    <source>
        <strain evidence="2">JCM 14283</strain>
    </source>
</reference>
<name>A0ABP5FFR9_9MICO</name>
<evidence type="ECO:0000313" key="1">
    <source>
        <dbReference type="EMBL" id="GAA2025731.1"/>
    </source>
</evidence>
<comment type="caution">
    <text evidence="1">The sequence shown here is derived from an EMBL/GenBank/DDBJ whole genome shotgun (WGS) entry which is preliminary data.</text>
</comment>
<protein>
    <recommendedName>
        <fullName evidence="3">ClpX-type ZB domain-containing protein</fullName>
    </recommendedName>
</protein>
<dbReference type="Proteomes" id="UP001501285">
    <property type="component" value="Unassembled WGS sequence"/>
</dbReference>
<organism evidence="1 2">
    <name type="scientific">Terrabacter terrae</name>
    <dbReference type="NCBI Taxonomy" id="318434"/>
    <lineage>
        <taxon>Bacteria</taxon>
        <taxon>Bacillati</taxon>
        <taxon>Actinomycetota</taxon>
        <taxon>Actinomycetes</taxon>
        <taxon>Micrococcales</taxon>
        <taxon>Intrasporangiaceae</taxon>
        <taxon>Terrabacter</taxon>
    </lineage>
</organism>
<sequence>MAAIAQEHGQVQIPSCWCCGNTFDGRDLTRLGSQPEVGVCAGCALWLSRRARSEADSGHRTPGARLRRWVVSTRDAVTRAGLQDWPALGPLLRRLDRHLP</sequence>
<gene>
    <name evidence="1" type="ORF">GCM10009740_14340</name>
</gene>
<dbReference type="EMBL" id="BAAANB010000003">
    <property type="protein sequence ID" value="GAA2025731.1"/>
    <property type="molecule type" value="Genomic_DNA"/>
</dbReference>
<accession>A0ABP5FFR9</accession>
<evidence type="ECO:0008006" key="3">
    <source>
        <dbReference type="Google" id="ProtNLM"/>
    </source>
</evidence>
<keyword evidence="2" id="KW-1185">Reference proteome</keyword>